<dbReference type="UniPathway" id="UPA00077">
    <property type="reaction ID" value="UER00155"/>
</dbReference>
<evidence type="ECO:0000256" key="8">
    <source>
        <dbReference type="ARBA" id="ARBA00009640"/>
    </source>
</evidence>
<dbReference type="GO" id="GO:0046654">
    <property type="term" value="P:tetrahydrofolate biosynthetic process"/>
    <property type="evidence" value="ECO:0000318"/>
    <property type="project" value="GO_Central"/>
</dbReference>
<sequence>MAKNISQKQTLDDVDDRIIIKNLRVTTTVGLDQWRREQPQPVVMHVSMRNNVRIAGTEDDLNSTIHYGIASKILKAAVEARTFGSLRELADFVGDTCSHKEIDARFVEMELTKPKSVLRSDAGVSYKAIRTSKSTGSLSSEQEHHPDRVVLRELQVPAIIGVHPFERAEKQRVVMHVSFECNSNDQVRHVENIARTISEHVEQTSFLTIEALVLDVARLLCDKVDVDNVRVTAEKPSAITFADASAVSVERSKAYFALEKALSTPQVVDTTDRICYVSFGSNVGDRFGMIQAALKRLRSKMTVLDVSPMFETRPMYVTDQPVFLNGVCKVKTNLPPIELLNICQSIENELGRVKLVDKGPRCIDLDLVMLEDGTLVDNERLHIPHLLMHERAFVLRPLLCIAPDLVHPRTGVPLVHYLKDCDETGVHAYRPYLKGSEQTDACVIMGILNVTPDSFSDGGECTLDSIVEKAKAMVEKGARILDIGGQSTRPGAQLVPAEAEANRVIPAIQALRSAGITTTISVDTYSSQVAKQAISAGADVINDVTAGQASPDMLSLAADLGVPICLMHNRGNVARMHSHETYDGNVVTSVREELAQAVQRAIDAGIPRYNIILDPGFGFSKDAKQNIELLSHLQDLIRTPGFRDLAWLSAPSRKRFVGVYSGETSNDPKRRTWGTAAAITTSVLQGANIVRVHDVDEMAQVVAFANAVQKSNSH</sequence>
<dbReference type="Pfam" id="PF02152">
    <property type="entry name" value="FolB"/>
    <property type="match status" value="2"/>
</dbReference>
<dbReference type="SUPFAM" id="SSF51717">
    <property type="entry name" value="Dihydropteroate synthetase-like"/>
    <property type="match status" value="1"/>
</dbReference>
<evidence type="ECO:0000256" key="21">
    <source>
        <dbReference type="ARBA" id="ARBA00023268"/>
    </source>
</evidence>
<dbReference type="SMART" id="SM00905">
    <property type="entry name" value="FolB"/>
    <property type="match status" value="2"/>
</dbReference>
<dbReference type="Gene3D" id="3.30.70.560">
    <property type="entry name" value="7,8-Dihydro-6-hydroxymethylpterin-pyrophosphokinase HPPK"/>
    <property type="match status" value="1"/>
</dbReference>
<dbReference type="PANTHER" id="PTHR20941:SF1">
    <property type="entry name" value="FOLIC ACID SYNTHESIS PROTEIN FOL1"/>
    <property type="match status" value="1"/>
</dbReference>
<name>B6JWN8_SCHJY</name>
<evidence type="ECO:0000256" key="5">
    <source>
        <dbReference type="ARBA" id="ARBA00004763"/>
    </source>
</evidence>
<reference evidence="27 29" key="1">
    <citation type="journal article" date="2011" name="Science">
        <title>Comparative functional genomics of the fission yeasts.</title>
        <authorList>
            <person name="Rhind N."/>
            <person name="Chen Z."/>
            <person name="Yassour M."/>
            <person name="Thompson D.A."/>
            <person name="Haas B.J."/>
            <person name="Habib N."/>
            <person name="Wapinski I."/>
            <person name="Roy S."/>
            <person name="Lin M.F."/>
            <person name="Heiman D.I."/>
            <person name="Young S.K."/>
            <person name="Furuya K."/>
            <person name="Guo Y."/>
            <person name="Pidoux A."/>
            <person name="Chen H.M."/>
            <person name="Robbertse B."/>
            <person name="Goldberg J.M."/>
            <person name="Aoki K."/>
            <person name="Bayne E.H."/>
            <person name="Berlin A.M."/>
            <person name="Desjardins C.A."/>
            <person name="Dobbs E."/>
            <person name="Dukaj L."/>
            <person name="Fan L."/>
            <person name="FitzGerald M.G."/>
            <person name="French C."/>
            <person name="Gujja S."/>
            <person name="Hansen K."/>
            <person name="Keifenheim D."/>
            <person name="Levin J.Z."/>
            <person name="Mosher R.A."/>
            <person name="Mueller C.A."/>
            <person name="Pfiffner J."/>
            <person name="Priest M."/>
            <person name="Russ C."/>
            <person name="Smialowska A."/>
            <person name="Swoboda P."/>
            <person name="Sykes S.M."/>
            <person name="Vaughn M."/>
            <person name="Vengrova S."/>
            <person name="Yoder R."/>
            <person name="Zeng Q."/>
            <person name="Allshire R."/>
            <person name="Baulcombe D."/>
            <person name="Birren B.W."/>
            <person name="Brown W."/>
            <person name="Ekwall K."/>
            <person name="Kellis M."/>
            <person name="Leatherwood J."/>
            <person name="Levin H."/>
            <person name="Margalit H."/>
            <person name="Martienssen R."/>
            <person name="Nieduszynski C.A."/>
            <person name="Spatafora J.W."/>
            <person name="Friedman N."/>
            <person name="Dalgaard J.Z."/>
            <person name="Baumann P."/>
            <person name="Niki H."/>
            <person name="Regev A."/>
            <person name="Nusbaum C."/>
        </authorList>
    </citation>
    <scope>NUCLEOTIDE SEQUENCE [LARGE SCALE GENOMIC DNA]</scope>
    <source>
        <strain evidence="29">yFS275 / FY16936</strain>
    </source>
</reference>
<dbReference type="GO" id="GO:0016301">
    <property type="term" value="F:kinase activity"/>
    <property type="evidence" value="ECO:0007669"/>
    <property type="project" value="UniProtKB-KW"/>
</dbReference>
<dbReference type="EC" id="2.7.6.3" evidence="12"/>
<dbReference type="GO" id="GO:0005524">
    <property type="term" value="F:ATP binding"/>
    <property type="evidence" value="ECO:0007669"/>
    <property type="project" value="UniProtKB-KW"/>
</dbReference>
<dbReference type="NCBIfam" id="TIGR00526">
    <property type="entry name" value="folB_dom"/>
    <property type="match status" value="2"/>
</dbReference>
<keyword evidence="13" id="KW-0808">Transferase</keyword>
<comment type="catalytic activity">
    <reaction evidence="1">
        <text>(7,8-dihydropterin-6-yl)methyl diphosphate + 4-aminobenzoate = 7,8-dihydropteroate + diphosphate</text>
        <dbReference type="Rhea" id="RHEA:19949"/>
        <dbReference type="ChEBI" id="CHEBI:17836"/>
        <dbReference type="ChEBI" id="CHEBI:17839"/>
        <dbReference type="ChEBI" id="CHEBI:33019"/>
        <dbReference type="ChEBI" id="CHEBI:72950"/>
        <dbReference type="EC" id="2.5.1.15"/>
    </reaction>
</comment>
<dbReference type="SUPFAM" id="SSF55083">
    <property type="entry name" value="6-hydroxymethyl-7,8-dihydropterin pyrophosphokinase, HPPK"/>
    <property type="match status" value="1"/>
</dbReference>
<comment type="pathway">
    <text evidence="5">Cofactor biosynthesis; tetrahydrofolate biosynthesis; 7,8-dihydrofolate from 2-amino-4-hydroxy-6-hydroxymethyl-7,8-dihydropteridine diphosphate and 4-aminobenzoate: step 1/2.</text>
</comment>
<protein>
    <recommendedName>
        <fullName evidence="24">Folic acid synthesis protein FOL1</fullName>
        <ecNumber evidence="10">2.5.1.15</ecNumber>
        <ecNumber evidence="12">2.7.6.3</ecNumber>
        <ecNumber evidence="11">4.1.2.25</ecNumber>
    </recommendedName>
    <alternativeName>
        <fullName evidence="25">Folic acid synthesis protein fol1</fullName>
    </alternativeName>
</protein>
<dbReference type="InterPro" id="IPR043133">
    <property type="entry name" value="GTP-CH-I_C/QueF"/>
</dbReference>
<dbReference type="Pfam" id="PF01288">
    <property type="entry name" value="HPPK"/>
    <property type="match status" value="1"/>
</dbReference>
<dbReference type="GO" id="GO:0046656">
    <property type="term" value="P:folic acid biosynthetic process"/>
    <property type="evidence" value="ECO:0007669"/>
    <property type="project" value="UniProtKB-KW"/>
</dbReference>
<comment type="function">
    <text evidence="22">Catalyzes three sequential steps of tetrahydrofolate biosynthesis.</text>
</comment>
<evidence type="ECO:0000256" key="7">
    <source>
        <dbReference type="ARBA" id="ARBA00005051"/>
    </source>
</evidence>
<organism evidence="27 29">
    <name type="scientific">Schizosaccharomyces japonicus (strain yFS275 / FY16936)</name>
    <name type="common">Fission yeast</name>
    <dbReference type="NCBI Taxonomy" id="402676"/>
    <lineage>
        <taxon>Eukaryota</taxon>
        <taxon>Fungi</taxon>
        <taxon>Dikarya</taxon>
        <taxon>Ascomycota</taxon>
        <taxon>Taphrinomycotina</taxon>
        <taxon>Schizosaccharomycetes</taxon>
        <taxon>Schizosaccharomycetales</taxon>
        <taxon>Schizosaccharomycetaceae</taxon>
        <taxon>Schizosaccharomyces</taxon>
    </lineage>
</organism>
<evidence type="ECO:0000256" key="10">
    <source>
        <dbReference type="ARBA" id="ARBA00012458"/>
    </source>
</evidence>
<keyword evidence="19" id="KW-0289">Folate biosynthesis</keyword>
<dbReference type="JaponicusDB" id="SJAG_00815">
    <property type="gene designation" value="fol1"/>
</dbReference>
<dbReference type="PROSITE" id="PS00794">
    <property type="entry name" value="HPPK"/>
    <property type="match status" value="1"/>
</dbReference>
<evidence type="ECO:0000313" key="29">
    <source>
        <dbReference type="Proteomes" id="UP000001744"/>
    </source>
</evidence>
<dbReference type="InterPro" id="IPR011005">
    <property type="entry name" value="Dihydropteroate_synth-like_sf"/>
</dbReference>
<keyword evidence="16" id="KW-0418">Kinase</keyword>
<dbReference type="InterPro" id="IPR035907">
    <property type="entry name" value="Hppk_sf"/>
</dbReference>
<dbReference type="GO" id="GO:0005740">
    <property type="term" value="C:mitochondrial envelope"/>
    <property type="evidence" value="ECO:0000318"/>
    <property type="project" value="GO_Central"/>
</dbReference>
<evidence type="ECO:0000256" key="2">
    <source>
        <dbReference type="ARBA" id="ARBA00000198"/>
    </source>
</evidence>
<dbReference type="FunFam" id="3.20.20.20:FF:000006">
    <property type="entry name" value="Dihydropteroate synthase"/>
    <property type="match status" value="1"/>
</dbReference>
<dbReference type="PROSITE" id="PS50972">
    <property type="entry name" value="PTERIN_BINDING"/>
    <property type="match status" value="1"/>
</dbReference>
<evidence type="ECO:0000259" key="26">
    <source>
        <dbReference type="PROSITE" id="PS50972"/>
    </source>
</evidence>
<dbReference type="GO" id="GO:0004150">
    <property type="term" value="F:dihydroneopterin aldolase activity"/>
    <property type="evidence" value="ECO:0007669"/>
    <property type="project" value="UniProtKB-EC"/>
</dbReference>
<evidence type="ECO:0000313" key="28">
    <source>
        <dbReference type="JaponicusDB" id="SJAG_00815"/>
    </source>
</evidence>
<dbReference type="Pfam" id="PF00809">
    <property type="entry name" value="Pterin_bind"/>
    <property type="match status" value="1"/>
</dbReference>
<dbReference type="SUPFAM" id="SSF55620">
    <property type="entry name" value="Tetrahydrobiopterin biosynthesis enzymes-like"/>
    <property type="match status" value="2"/>
</dbReference>
<keyword evidence="29" id="KW-1185">Reference proteome</keyword>
<comment type="catalytic activity">
    <reaction evidence="2">
        <text>6-hydroxymethyl-7,8-dihydropterin + ATP = (7,8-dihydropterin-6-yl)methyl diphosphate + AMP + H(+)</text>
        <dbReference type="Rhea" id="RHEA:11412"/>
        <dbReference type="ChEBI" id="CHEBI:15378"/>
        <dbReference type="ChEBI" id="CHEBI:30616"/>
        <dbReference type="ChEBI" id="CHEBI:44841"/>
        <dbReference type="ChEBI" id="CHEBI:72950"/>
        <dbReference type="ChEBI" id="CHEBI:456215"/>
        <dbReference type="EC" id="2.7.6.3"/>
    </reaction>
</comment>
<accession>B6JWN8</accession>
<evidence type="ECO:0000256" key="17">
    <source>
        <dbReference type="ARBA" id="ARBA00022840"/>
    </source>
</evidence>
<dbReference type="Gene3D" id="3.30.1130.10">
    <property type="match status" value="2"/>
</dbReference>
<dbReference type="EC" id="2.5.1.15" evidence="10"/>
<keyword evidence="17" id="KW-0067">ATP-binding</keyword>
<comment type="pathway">
    <text evidence="6">Cofactor biosynthesis; tetrahydrofolate biosynthesis; 2-amino-4-hydroxy-6-hydroxymethyl-7,8-dihydropteridine diphosphate from 7,8-dihydroneopterin triphosphate: step 3/4.</text>
</comment>
<dbReference type="CDD" id="cd00739">
    <property type="entry name" value="DHPS"/>
    <property type="match status" value="1"/>
</dbReference>
<dbReference type="GO" id="GO:0046872">
    <property type="term" value="F:metal ion binding"/>
    <property type="evidence" value="ECO:0007669"/>
    <property type="project" value="UniProtKB-KW"/>
</dbReference>
<feature type="domain" description="Pterin-binding" evidence="26">
    <location>
        <begin position="442"/>
        <end position="703"/>
    </location>
</feature>
<evidence type="ECO:0000256" key="14">
    <source>
        <dbReference type="ARBA" id="ARBA00022723"/>
    </source>
</evidence>
<evidence type="ECO:0000256" key="19">
    <source>
        <dbReference type="ARBA" id="ARBA00022909"/>
    </source>
</evidence>
<evidence type="ECO:0000256" key="11">
    <source>
        <dbReference type="ARBA" id="ARBA00013043"/>
    </source>
</evidence>
<keyword evidence="14" id="KW-0479">Metal-binding</keyword>
<evidence type="ECO:0000256" key="6">
    <source>
        <dbReference type="ARBA" id="ARBA00005013"/>
    </source>
</evidence>
<comment type="catalytic activity">
    <reaction evidence="3">
        <text>7,8-dihydroneopterin = 6-hydroxymethyl-7,8-dihydropterin + glycolaldehyde</text>
        <dbReference type="Rhea" id="RHEA:10540"/>
        <dbReference type="ChEBI" id="CHEBI:17001"/>
        <dbReference type="ChEBI" id="CHEBI:17071"/>
        <dbReference type="ChEBI" id="CHEBI:44841"/>
        <dbReference type="EC" id="4.1.2.25"/>
    </reaction>
</comment>
<keyword evidence="21" id="KW-0511">Multifunctional enzyme</keyword>
<dbReference type="NCBIfam" id="TIGR01498">
    <property type="entry name" value="folK"/>
    <property type="match status" value="1"/>
</dbReference>
<evidence type="ECO:0000256" key="25">
    <source>
        <dbReference type="ARBA" id="ARBA00068111"/>
    </source>
</evidence>
<dbReference type="eggNOG" id="KOG2544">
    <property type="taxonomic scope" value="Eukaryota"/>
</dbReference>
<dbReference type="InterPro" id="IPR006157">
    <property type="entry name" value="FolB_dom"/>
</dbReference>
<evidence type="ECO:0000256" key="24">
    <source>
        <dbReference type="ARBA" id="ARBA00067568"/>
    </source>
</evidence>
<dbReference type="InterPro" id="IPR000550">
    <property type="entry name" value="Hppk"/>
</dbReference>
<gene>
    <name evidence="28" type="primary">fol1</name>
    <name evidence="27" type="ORF">SJAG_00815</name>
</gene>
<comment type="cofactor">
    <cofactor evidence="4">
        <name>Mg(2+)</name>
        <dbReference type="ChEBI" id="CHEBI:18420"/>
    </cofactor>
</comment>
<dbReference type="PANTHER" id="PTHR20941">
    <property type="entry name" value="FOLATE SYNTHESIS PROTEINS"/>
    <property type="match status" value="1"/>
</dbReference>
<dbReference type="GO" id="GO:0003848">
    <property type="term" value="F:2-amino-4-hydroxy-6-hydroxymethyldihydropteridine diphosphokinase activity"/>
    <property type="evidence" value="ECO:0007669"/>
    <property type="project" value="UniProtKB-EC"/>
</dbReference>
<dbReference type="OMA" id="ESEPMYF"/>
<dbReference type="VEuPathDB" id="FungiDB:SJAG_00815"/>
<dbReference type="STRING" id="402676.B6JWN8"/>
<dbReference type="GeneID" id="7048890"/>
<dbReference type="PROSITE" id="PS00792">
    <property type="entry name" value="DHPS_1"/>
    <property type="match status" value="1"/>
</dbReference>
<dbReference type="Proteomes" id="UP000001744">
    <property type="component" value="Unassembled WGS sequence"/>
</dbReference>
<dbReference type="PROSITE" id="PS00793">
    <property type="entry name" value="DHPS_2"/>
    <property type="match status" value="1"/>
</dbReference>
<comment type="similarity">
    <text evidence="23">In the central section; belongs to the HPPK family.</text>
</comment>
<dbReference type="InterPro" id="IPR006390">
    <property type="entry name" value="DHP_synth_dom"/>
</dbReference>
<keyword evidence="18" id="KW-0460">Magnesium</keyword>
<evidence type="ECO:0000256" key="12">
    <source>
        <dbReference type="ARBA" id="ARBA00013253"/>
    </source>
</evidence>
<dbReference type="InterPro" id="IPR000489">
    <property type="entry name" value="Pterin-binding_dom"/>
</dbReference>
<evidence type="ECO:0000256" key="4">
    <source>
        <dbReference type="ARBA" id="ARBA00001946"/>
    </source>
</evidence>
<evidence type="ECO:0000256" key="16">
    <source>
        <dbReference type="ARBA" id="ARBA00022777"/>
    </source>
</evidence>
<evidence type="ECO:0000256" key="1">
    <source>
        <dbReference type="ARBA" id="ARBA00000012"/>
    </source>
</evidence>
<dbReference type="EC" id="4.1.2.25" evidence="11"/>
<evidence type="ECO:0000256" key="9">
    <source>
        <dbReference type="ARBA" id="ARBA00009951"/>
    </source>
</evidence>
<comment type="similarity">
    <text evidence="9">In the C-terminal section; belongs to the DHPS family.</text>
</comment>
<keyword evidence="15" id="KW-0547">Nucleotide-binding</keyword>
<dbReference type="GO" id="GO:0004156">
    <property type="term" value="F:dihydropteroate synthase activity"/>
    <property type="evidence" value="ECO:0000318"/>
    <property type="project" value="GO_Central"/>
</dbReference>
<evidence type="ECO:0000256" key="20">
    <source>
        <dbReference type="ARBA" id="ARBA00023239"/>
    </source>
</evidence>
<dbReference type="OrthoDB" id="615426at2759"/>
<dbReference type="EMBL" id="KE651166">
    <property type="protein sequence ID" value="EEB05789.1"/>
    <property type="molecule type" value="Genomic_DNA"/>
</dbReference>
<evidence type="ECO:0000313" key="27">
    <source>
        <dbReference type="EMBL" id="EEB05789.1"/>
    </source>
</evidence>
<dbReference type="InterPro" id="IPR045031">
    <property type="entry name" value="DHP_synth-like"/>
</dbReference>
<comment type="similarity">
    <text evidence="8">In the N-terminal section; belongs to the DHNA family.</text>
</comment>
<dbReference type="Gene3D" id="3.20.20.20">
    <property type="entry name" value="Dihydropteroate synthase-like"/>
    <property type="match status" value="1"/>
</dbReference>
<proteinExistence type="inferred from homology"/>
<keyword evidence="20" id="KW-0456">Lyase</keyword>
<dbReference type="HOGENOM" id="CLU_008023_2_0_1"/>
<dbReference type="CDD" id="cd00483">
    <property type="entry name" value="HPPK"/>
    <property type="match status" value="1"/>
</dbReference>
<comment type="pathway">
    <text evidence="7">Cofactor biosynthesis; tetrahydrofolate biosynthesis; 2-amino-4-hydroxy-6-hydroxymethyl-7,8-dihydropteridine diphosphate from 7,8-dihydroneopterin triphosphate: step 4/4.</text>
</comment>
<evidence type="ECO:0000256" key="22">
    <source>
        <dbReference type="ARBA" id="ARBA00058009"/>
    </source>
</evidence>
<dbReference type="AlphaFoldDB" id="B6JWN8"/>
<evidence type="ECO:0000256" key="13">
    <source>
        <dbReference type="ARBA" id="ARBA00022679"/>
    </source>
</evidence>
<evidence type="ECO:0000256" key="15">
    <source>
        <dbReference type="ARBA" id="ARBA00022741"/>
    </source>
</evidence>
<dbReference type="RefSeq" id="XP_002172082.1">
    <property type="nucleotide sequence ID" value="XM_002172046.1"/>
</dbReference>
<dbReference type="NCBIfam" id="TIGR01496">
    <property type="entry name" value="DHPS"/>
    <property type="match status" value="1"/>
</dbReference>
<evidence type="ECO:0000256" key="3">
    <source>
        <dbReference type="ARBA" id="ARBA00001353"/>
    </source>
</evidence>
<evidence type="ECO:0000256" key="18">
    <source>
        <dbReference type="ARBA" id="ARBA00022842"/>
    </source>
</evidence>
<evidence type="ECO:0000256" key="23">
    <source>
        <dbReference type="ARBA" id="ARBA00061548"/>
    </source>
</evidence>